<organism evidence="2 4">
    <name type="scientific">Brevibacillus composti</name>
    <dbReference type="NCBI Taxonomy" id="2796470"/>
    <lineage>
        <taxon>Bacteria</taxon>
        <taxon>Bacillati</taxon>
        <taxon>Bacillota</taxon>
        <taxon>Bacilli</taxon>
        <taxon>Bacillales</taxon>
        <taxon>Paenibacillaceae</taxon>
        <taxon>Brevibacillus</taxon>
    </lineage>
</organism>
<dbReference type="Pfam" id="PF03625">
    <property type="entry name" value="DUF302"/>
    <property type="match status" value="1"/>
</dbReference>
<dbReference type="RefSeq" id="WP_198827734.1">
    <property type="nucleotide sequence ID" value="NZ_CP066308.1"/>
</dbReference>
<evidence type="ECO:0000259" key="1">
    <source>
        <dbReference type="Pfam" id="PF03625"/>
    </source>
</evidence>
<reference evidence="2 4" key="1">
    <citation type="submission" date="2020-12" db="EMBL/GenBank/DDBJ databases">
        <title>strain FJAT-54423T represents a novel species of the genus Brevibacillus.</title>
        <authorList>
            <person name="Tang R."/>
        </authorList>
    </citation>
    <scope>NUCLEOTIDE SEQUENCE [LARGE SCALE GENOMIC DNA]</scope>
    <source>
        <strain evidence="2 4">FJAT-54423</strain>
    </source>
</reference>
<evidence type="ECO:0000313" key="5">
    <source>
        <dbReference type="Proteomes" id="UP000677234"/>
    </source>
</evidence>
<dbReference type="AlphaFoldDB" id="A0A7T5JNI2"/>
<evidence type="ECO:0000313" key="3">
    <source>
        <dbReference type="EMBL" id="QUO41230.1"/>
    </source>
</evidence>
<name>A0A7T5JNI2_9BACL</name>
<dbReference type="InterPro" id="IPR005180">
    <property type="entry name" value="DUF302"/>
</dbReference>
<proteinExistence type="predicted"/>
<sequence length="129" mass="14512">MFHYTAETTASVQNAIAALETSLKEEQFGVLWRFNLREKLKEKGFDFEREYVVLEVCNPAEANRVISENVLAGYFLPCKIVVYEADGKTKIGMPKPTAFMNMLEDDALMGIAADVEARLMKCINRAANP</sequence>
<dbReference type="CDD" id="cd14797">
    <property type="entry name" value="DUF302"/>
    <property type="match status" value="1"/>
</dbReference>
<protein>
    <submittedName>
        <fullName evidence="2">DUF302 domain-containing protein</fullName>
    </submittedName>
</protein>
<evidence type="ECO:0000313" key="2">
    <source>
        <dbReference type="EMBL" id="QQE74146.1"/>
    </source>
</evidence>
<reference evidence="3" key="2">
    <citation type="submission" date="2021-04" db="EMBL/GenBank/DDBJ databases">
        <title>Brevibacillus composti FJAT-54423, complete genome.</title>
        <authorList>
            <person name="Tang R."/>
        </authorList>
    </citation>
    <scope>NUCLEOTIDE SEQUENCE</scope>
    <source>
        <strain evidence="3">FJAT-54424</strain>
    </source>
</reference>
<dbReference type="EMBL" id="CP066308">
    <property type="protein sequence ID" value="QQE74146.1"/>
    <property type="molecule type" value="Genomic_DNA"/>
</dbReference>
<dbReference type="KEGG" id="bcop:JD108_20320"/>
<dbReference type="Gene3D" id="3.30.310.70">
    <property type="entry name" value="TT1751-like domain"/>
    <property type="match status" value="1"/>
</dbReference>
<evidence type="ECO:0000313" key="4">
    <source>
        <dbReference type="Proteomes" id="UP000595847"/>
    </source>
</evidence>
<dbReference type="EMBL" id="CP073708">
    <property type="protein sequence ID" value="QUO41230.1"/>
    <property type="molecule type" value="Genomic_DNA"/>
</dbReference>
<dbReference type="InterPro" id="IPR016796">
    <property type="entry name" value="UCP021774"/>
</dbReference>
<dbReference type="PANTHER" id="PTHR38342:SF1">
    <property type="entry name" value="SLR5037 PROTEIN"/>
    <property type="match status" value="1"/>
</dbReference>
<dbReference type="Proteomes" id="UP000677234">
    <property type="component" value="Chromosome"/>
</dbReference>
<keyword evidence="5" id="KW-1185">Reference proteome</keyword>
<gene>
    <name evidence="2" type="ORF">JD108_20320</name>
    <name evidence="3" type="ORF">KDJ56_20255</name>
</gene>
<dbReference type="SUPFAM" id="SSF103247">
    <property type="entry name" value="TT1751-like"/>
    <property type="match status" value="1"/>
</dbReference>
<dbReference type="Proteomes" id="UP000595847">
    <property type="component" value="Chromosome"/>
</dbReference>
<feature type="domain" description="DUF302" evidence="1">
    <location>
        <begin position="34"/>
        <end position="96"/>
    </location>
</feature>
<dbReference type="PANTHER" id="PTHR38342">
    <property type="entry name" value="SLR5037 PROTEIN"/>
    <property type="match status" value="1"/>
</dbReference>
<dbReference type="PIRSF" id="PIRSF021774">
    <property type="entry name" value="UCP021774"/>
    <property type="match status" value="1"/>
</dbReference>
<accession>A0A7T5JNI2</accession>
<dbReference type="InterPro" id="IPR035923">
    <property type="entry name" value="TT1751-like_sf"/>
</dbReference>